<dbReference type="EMBL" id="KB707412">
    <property type="protein sequence ID" value="EMR62615.1"/>
    <property type="molecule type" value="Genomic_DNA"/>
</dbReference>
<gene>
    <name evidence="6" type="ORF">UCREL1_10437</name>
</gene>
<name>M7T7L0_EUTLA</name>
<dbReference type="PANTHER" id="PTHR42718:SF10">
    <property type="entry name" value="TRANSPORTER, PUTATIVE (AFU_ORTHOLOGUE AFUA_8G06760)-RELATED"/>
    <property type="match status" value="1"/>
</dbReference>
<dbReference type="SUPFAM" id="SSF103473">
    <property type="entry name" value="MFS general substrate transporter"/>
    <property type="match status" value="1"/>
</dbReference>
<evidence type="ECO:0000313" key="7">
    <source>
        <dbReference type="Proteomes" id="UP000012174"/>
    </source>
</evidence>
<keyword evidence="4 5" id="KW-0472">Membrane</keyword>
<evidence type="ECO:0000313" key="6">
    <source>
        <dbReference type="EMBL" id="EMR62615.1"/>
    </source>
</evidence>
<dbReference type="AlphaFoldDB" id="M7T7L0"/>
<evidence type="ECO:0000256" key="2">
    <source>
        <dbReference type="ARBA" id="ARBA00022692"/>
    </source>
</evidence>
<keyword evidence="7" id="KW-1185">Reference proteome</keyword>
<feature type="transmembrane region" description="Helical" evidence="5">
    <location>
        <begin position="150"/>
        <end position="168"/>
    </location>
</feature>
<dbReference type="Gene3D" id="1.20.1250.20">
    <property type="entry name" value="MFS general substrate transporter like domains"/>
    <property type="match status" value="1"/>
</dbReference>
<dbReference type="GO" id="GO:0016020">
    <property type="term" value="C:membrane"/>
    <property type="evidence" value="ECO:0007669"/>
    <property type="project" value="UniProtKB-SubCell"/>
</dbReference>
<evidence type="ECO:0000256" key="5">
    <source>
        <dbReference type="SAM" id="Phobius"/>
    </source>
</evidence>
<evidence type="ECO:0000256" key="3">
    <source>
        <dbReference type="ARBA" id="ARBA00022989"/>
    </source>
</evidence>
<dbReference type="OMA" id="AAYWTIF"/>
<protein>
    <submittedName>
        <fullName evidence="6">Putative integral membrane protein</fullName>
    </submittedName>
</protein>
<feature type="transmembrane region" description="Helical" evidence="5">
    <location>
        <begin position="317"/>
        <end position="337"/>
    </location>
</feature>
<organism evidence="6 7">
    <name type="scientific">Eutypa lata (strain UCR-EL1)</name>
    <name type="common">Grapevine dieback disease fungus</name>
    <name type="synonym">Eutypa armeniacae</name>
    <dbReference type="NCBI Taxonomy" id="1287681"/>
    <lineage>
        <taxon>Eukaryota</taxon>
        <taxon>Fungi</taxon>
        <taxon>Dikarya</taxon>
        <taxon>Ascomycota</taxon>
        <taxon>Pezizomycotina</taxon>
        <taxon>Sordariomycetes</taxon>
        <taxon>Xylariomycetidae</taxon>
        <taxon>Xylariales</taxon>
        <taxon>Diatrypaceae</taxon>
        <taxon>Eutypa</taxon>
    </lineage>
</organism>
<evidence type="ECO:0000256" key="1">
    <source>
        <dbReference type="ARBA" id="ARBA00004141"/>
    </source>
</evidence>
<dbReference type="OrthoDB" id="2130629at2759"/>
<feature type="transmembrane region" description="Helical" evidence="5">
    <location>
        <begin position="206"/>
        <end position="225"/>
    </location>
</feature>
<dbReference type="InterPro" id="IPR036259">
    <property type="entry name" value="MFS_trans_sf"/>
</dbReference>
<dbReference type="Proteomes" id="UP000012174">
    <property type="component" value="Unassembled WGS sequence"/>
</dbReference>
<evidence type="ECO:0000256" key="4">
    <source>
        <dbReference type="ARBA" id="ARBA00023136"/>
    </source>
</evidence>
<dbReference type="PANTHER" id="PTHR42718">
    <property type="entry name" value="MAJOR FACILITATOR SUPERFAMILY MULTIDRUG TRANSPORTER MFSC"/>
    <property type="match status" value="1"/>
</dbReference>
<dbReference type="HOGENOM" id="CLU_000960_27_5_1"/>
<reference evidence="7" key="1">
    <citation type="journal article" date="2013" name="Genome Announc.">
        <title>Draft genome sequence of the grapevine dieback fungus Eutypa lata UCR-EL1.</title>
        <authorList>
            <person name="Blanco-Ulate B."/>
            <person name="Rolshausen P.E."/>
            <person name="Cantu D."/>
        </authorList>
    </citation>
    <scope>NUCLEOTIDE SEQUENCE [LARGE SCALE GENOMIC DNA]</scope>
    <source>
        <strain evidence="7">UCR-EL1</strain>
    </source>
</reference>
<sequence>MESNNSRTETTELHSVAETGLPDGIAEPDAVTVTVPVPVQKGETSSQPSAKVSLQGLGFANTGTQVIVLKTLLGIAISMCLPTARWAYWMMAIINVCLSIAAIWSLPEVCTESDKKWTKRLAEIDWLGAIILSAALGMLMYVLAETSSSYLGIDFAQNVTLLAVALVFQEVEEISALQSSIRFIPHPVMGAATIATAYLISRVKVQYLAVVYGVVTVIAPILMATVEIGENYWFAPFWALLLSLINPDVLFTASNLVISDQDSFPPEVQSLAGGVFNEVAQFGNSVGLAVTAPIAVSVTEYSKETSHRDALMEGYRAAFWTIFAATAVVVIISYIGLRKGGKVG</sequence>
<accession>M7T7L0</accession>
<feature type="transmembrane region" description="Helical" evidence="5">
    <location>
        <begin position="126"/>
        <end position="144"/>
    </location>
</feature>
<keyword evidence="3 5" id="KW-1133">Transmembrane helix</keyword>
<dbReference type="KEGG" id="ela:UCREL1_10437"/>
<keyword evidence="2 5" id="KW-0812">Transmembrane</keyword>
<feature type="transmembrane region" description="Helical" evidence="5">
    <location>
        <begin position="86"/>
        <end position="106"/>
    </location>
</feature>
<proteinExistence type="predicted"/>
<comment type="subcellular location">
    <subcellularLocation>
        <location evidence="1">Membrane</location>
        <topology evidence="1">Multi-pass membrane protein</topology>
    </subcellularLocation>
</comment>
<dbReference type="eggNOG" id="KOG0254">
    <property type="taxonomic scope" value="Eukaryota"/>
</dbReference>
<feature type="transmembrane region" description="Helical" evidence="5">
    <location>
        <begin position="180"/>
        <end position="200"/>
    </location>
</feature>